<dbReference type="Gene3D" id="3.40.50.880">
    <property type="match status" value="1"/>
</dbReference>
<dbReference type="InterPro" id="IPR017926">
    <property type="entry name" value="GATASE"/>
</dbReference>
<evidence type="ECO:0000256" key="4">
    <source>
        <dbReference type="ARBA" id="ARBA00022741"/>
    </source>
</evidence>
<evidence type="ECO:0000256" key="3">
    <source>
        <dbReference type="ARBA" id="ARBA00022598"/>
    </source>
</evidence>
<keyword evidence="4 9" id="KW-0547">Nucleotide-binding</keyword>
<feature type="domain" description="CTP synthase N-terminal" evidence="11">
    <location>
        <begin position="58"/>
        <end position="328"/>
    </location>
</feature>
<dbReference type="CDD" id="cd01746">
    <property type="entry name" value="GATase1_CTP_Synthase"/>
    <property type="match status" value="1"/>
</dbReference>
<dbReference type="EMBL" id="KE125011">
    <property type="protein sequence ID" value="EPB73014.1"/>
    <property type="molecule type" value="Genomic_DNA"/>
</dbReference>
<dbReference type="Proteomes" id="UP000054495">
    <property type="component" value="Unassembled WGS sequence"/>
</dbReference>
<keyword evidence="3 9" id="KW-0436">Ligase</keyword>
<dbReference type="FunFam" id="3.40.50.300:FF:000207">
    <property type="entry name" value="CTP synthase"/>
    <property type="match status" value="1"/>
</dbReference>
<dbReference type="SUPFAM" id="SSF52540">
    <property type="entry name" value="P-loop containing nucleoside triphosphate hydrolases"/>
    <property type="match status" value="1"/>
</dbReference>
<evidence type="ECO:0000259" key="11">
    <source>
        <dbReference type="Pfam" id="PF06418"/>
    </source>
</evidence>
<dbReference type="GO" id="GO:0044210">
    <property type="term" value="P:'de novo' CTP biosynthetic process"/>
    <property type="evidence" value="ECO:0007669"/>
    <property type="project" value="UniProtKB-UniRule"/>
</dbReference>
<dbReference type="GO" id="GO:0005737">
    <property type="term" value="C:cytoplasm"/>
    <property type="evidence" value="ECO:0007669"/>
    <property type="project" value="TreeGrafter"/>
</dbReference>
<organism evidence="12 13">
    <name type="scientific">Ancylostoma ceylanicum</name>
    <dbReference type="NCBI Taxonomy" id="53326"/>
    <lineage>
        <taxon>Eukaryota</taxon>
        <taxon>Metazoa</taxon>
        <taxon>Ecdysozoa</taxon>
        <taxon>Nematoda</taxon>
        <taxon>Chromadorea</taxon>
        <taxon>Rhabditida</taxon>
        <taxon>Rhabditina</taxon>
        <taxon>Rhabditomorpha</taxon>
        <taxon>Strongyloidea</taxon>
        <taxon>Ancylostomatidae</taxon>
        <taxon>Ancylostomatinae</taxon>
        <taxon>Ancylostoma</taxon>
    </lineage>
</organism>
<dbReference type="NCBIfam" id="TIGR00337">
    <property type="entry name" value="PyrG"/>
    <property type="match status" value="1"/>
</dbReference>
<dbReference type="InterPro" id="IPR033828">
    <property type="entry name" value="GATase1_CTP_Synthase"/>
</dbReference>
<protein>
    <recommendedName>
        <fullName evidence="9">CTP synthase</fullName>
        <ecNumber evidence="9">6.3.4.2</ecNumber>
    </recommendedName>
    <alternativeName>
        <fullName evidence="9">UTP--ammonia ligase</fullName>
    </alternativeName>
</protein>
<dbReference type="PANTHER" id="PTHR11550">
    <property type="entry name" value="CTP SYNTHASE"/>
    <property type="match status" value="1"/>
</dbReference>
<dbReference type="GO" id="GO:0005524">
    <property type="term" value="F:ATP binding"/>
    <property type="evidence" value="ECO:0007669"/>
    <property type="project" value="UniProtKB-KW"/>
</dbReference>
<comment type="pathway">
    <text evidence="1 9">Pyrimidine metabolism; CTP biosynthesis via de novo pathway; CTP from UDP: step 2/2.</text>
</comment>
<evidence type="ECO:0000256" key="8">
    <source>
        <dbReference type="ARBA" id="ARBA00047781"/>
    </source>
</evidence>
<comment type="catalytic activity">
    <reaction evidence="8 9">
        <text>UTP + L-glutamine + ATP + H2O = CTP + L-glutamate + ADP + phosphate + 2 H(+)</text>
        <dbReference type="Rhea" id="RHEA:26426"/>
        <dbReference type="ChEBI" id="CHEBI:15377"/>
        <dbReference type="ChEBI" id="CHEBI:15378"/>
        <dbReference type="ChEBI" id="CHEBI:29985"/>
        <dbReference type="ChEBI" id="CHEBI:30616"/>
        <dbReference type="ChEBI" id="CHEBI:37563"/>
        <dbReference type="ChEBI" id="CHEBI:43474"/>
        <dbReference type="ChEBI" id="CHEBI:46398"/>
        <dbReference type="ChEBI" id="CHEBI:58359"/>
        <dbReference type="ChEBI" id="CHEBI:456216"/>
        <dbReference type="EC" id="6.3.4.2"/>
    </reaction>
</comment>
<dbReference type="NCBIfam" id="NF003792">
    <property type="entry name" value="PRK05380.1"/>
    <property type="match status" value="1"/>
</dbReference>
<gene>
    <name evidence="12" type="ORF">ANCCEY_07905</name>
</gene>
<reference evidence="12 13" key="1">
    <citation type="submission" date="2013-05" db="EMBL/GenBank/DDBJ databases">
        <title>Draft genome of the parasitic nematode Anyclostoma ceylanicum.</title>
        <authorList>
            <person name="Mitreva M."/>
        </authorList>
    </citation>
    <scope>NUCLEOTIDE SEQUENCE [LARGE SCALE GENOMIC DNA]</scope>
</reference>
<dbReference type="PROSITE" id="PS51273">
    <property type="entry name" value="GATASE_TYPE_1"/>
    <property type="match status" value="1"/>
</dbReference>
<dbReference type="InterPro" id="IPR004468">
    <property type="entry name" value="CTP_synthase"/>
</dbReference>
<proteinExistence type="inferred from homology"/>
<comment type="function">
    <text evidence="9">Catalyzes the ATP-dependent amination of UTP to CTP with either L-glutamine or ammonia as the source of nitrogen.</text>
</comment>
<evidence type="ECO:0000256" key="5">
    <source>
        <dbReference type="ARBA" id="ARBA00022840"/>
    </source>
</evidence>
<keyword evidence="5 9" id="KW-0067">ATP-binding</keyword>
<keyword evidence="7 9" id="KW-0665">Pyrimidine biosynthesis</keyword>
<dbReference type="SUPFAM" id="SSF52317">
    <property type="entry name" value="Class I glutamine amidotransferase-like"/>
    <property type="match status" value="2"/>
</dbReference>
<keyword evidence="6 9" id="KW-0315">Glutamine amidotransferase</keyword>
<evidence type="ECO:0000256" key="7">
    <source>
        <dbReference type="ARBA" id="ARBA00022975"/>
    </source>
</evidence>
<dbReference type="CDD" id="cd03113">
    <property type="entry name" value="CTPS_N"/>
    <property type="match status" value="1"/>
</dbReference>
<comment type="similarity">
    <text evidence="2 9">Belongs to the CTP synthase family.</text>
</comment>
<keyword evidence="13" id="KW-1185">Reference proteome</keyword>
<dbReference type="GO" id="GO:0019856">
    <property type="term" value="P:pyrimidine nucleobase biosynthetic process"/>
    <property type="evidence" value="ECO:0007669"/>
    <property type="project" value="TreeGrafter"/>
</dbReference>
<dbReference type="EC" id="6.3.4.2" evidence="9"/>
<evidence type="ECO:0000256" key="6">
    <source>
        <dbReference type="ARBA" id="ARBA00022962"/>
    </source>
</evidence>
<accession>A0A0D6LMD6</accession>
<dbReference type="GO" id="GO:0003883">
    <property type="term" value="F:CTP synthase activity"/>
    <property type="evidence" value="ECO:0007669"/>
    <property type="project" value="UniProtKB-UniRule"/>
</dbReference>
<sequence>MDSRPLQDSYRIIHYRIDMVEGADLELAEEVEIRAEQLEDMVLDNGVANSDGEEAPMKYILVTGGVISGVGKGIISSSIGVLLKNNGYKVSAIKIDPYLNIDAGTFSPYEHGEVFVLDDGGEVDLDLGNYERFLNVRLTRDNNITTGKMFQHVTERERRGDYCGKTVQMIPHFTDAIIQWVERVARIPVDGTLERPDVCIIELGGTIGDIEGMSYLAAFERFQRPALRNHLMNVHVSLVMHPNATGEPKTKPMQNSVRHLRAAGLVPDLLICRSTDPLQDHLREKIAAFGLVDLDQVIGVHDVSNIYKVPLLLQEQHVLDAIIQRLHLKPIEEAVRRNLKFNMCHWTHLSELCDSFTEEVVIALVGKYVKINDAYASVNKALSHAAIHSKRALKIKFVDSELLEDGKSPDLKEKCDAAWETWSYSGIIVPGGFDKRGVEGMIKACQYARENNVPFLGVCLGMQCAAIEVARNLLGIANANSTEFNKNLQEDEQVIIDMPEHNVEHVGMGGTMRLGRRTSVFLTEHCRLRRLYGRDEIEERHRHRYEVNPRLVPDLSKKGLLFVGMGVDETTGTAFTKQCRTQSSAALMKMAGDHAANEASSDLLSKITDLCHRGGDGVTRPALRMEMCEMKDHPYFVGAQFHPEYLSHPLQPSPPFLGLLLAATGQLEAYLSGTKTPTPMLSLMEKPFPSLLNLRI</sequence>
<evidence type="ECO:0000256" key="9">
    <source>
        <dbReference type="RuleBase" id="RU810713"/>
    </source>
</evidence>
<dbReference type="InterPro" id="IPR029062">
    <property type="entry name" value="Class_I_gatase-like"/>
</dbReference>
<evidence type="ECO:0000256" key="2">
    <source>
        <dbReference type="ARBA" id="ARBA00007533"/>
    </source>
</evidence>
<dbReference type="AlphaFoldDB" id="A0A0D6LMD6"/>
<dbReference type="InterPro" id="IPR017456">
    <property type="entry name" value="CTP_synthase_N"/>
</dbReference>
<dbReference type="GO" id="GO:0042802">
    <property type="term" value="F:identical protein binding"/>
    <property type="evidence" value="ECO:0007669"/>
    <property type="project" value="TreeGrafter"/>
</dbReference>
<evidence type="ECO:0000259" key="10">
    <source>
        <dbReference type="Pfam" id="PF00117"/>
    </source>
</evidence>
<dbReference type="UniPathway" id="UPA00159">
    <property type="reaction ID" value="UER00277"/>
</dbReference>
<evidence type="ECO:0000256" key="1">
    <source>
        <dbReference type="ARBA" id="ARBA00005171"/>
    </source>
</evidence>
<dbReference type="PANTHER" id="PTHR11550:SF0">
    <property type="entry name" value="CTP SYNTHASE-RELATED"/>
    <property type="match status" value="1"/>
</dbReference>
<feature type="domain" description="Glutamine amidotransferase" evidence="10">
    <location>
        <begin position="372"/>
        <end position="554"/>
    </location>
</feature>
<evidence type="ECO:0000313" key="13">
    <source>
        <dbReference type="Proteomes" id="UP000054495"/>
    </source>
</evidence>
<dbReference type="Gene3D" id="3.40.50.300">
    <property type="entry name" value="P-loop containing nucleotide triphosphate hydrolases"/>
    <property type="match status" value="1"/>
</dbReference>
<evidence type="ECO:0000313" key="12">
    <source>
        <dbReference type="EMBL" id="EPB73014.1"/>
    </source>
</evidence>
<dbReference type="GO" id="GO:0097268">
    <property type="term" value="C:cytoophidium"/>
    <property type="evidence" value="ECO:0007669"/>
    <property type="project" value="TreeGrafter"/>
</dbReference>
<name>A0A0D6LMD6_9BILA</name>
<dbReference type="InterPro" id="IPR027417">
    <property type="entry name" value="P-loop_NTPase"/>
</dbReference>
<dbReference type="Pfam" id="PF00117">
    <property type="entry name" value="GATase"/>
    <property type="match status" value="1"/>
</dbReference>
<dbReference type="Pfam" id="PF06418">
    <property type="entry name" value="CTP_synth_N"/>
    <property type="match status" value="1"/>
</dbReference>